<evidence type="ECO:0000313" key="2">
    <source>
        <dbReference type="EMBL" id="SIQ27934.1"/>
    </source>
</evidence>
<dbReference type="EMBL" id="FTNE01000003">
    <property type="protein sequence ID" value="SIQ27934.1"/>
    <property type="molecule type" value="Genomic_DNA"/>
</dbReference>
<dbReference type="SUPFAM" id="SSF46785">
    <property type="entry name" value="Winged helix' DNA-binding domain"/>
    <property type="match status" value="1"/>
</dbReference>
<proteinExistence type="predicted"/>
<dbReference type="RefSeq" id="WP_211252772.1">
    <property type="nucleotide sequence ID" value="NZ_FTNE01000003.1"/>
</dbReference>
<dbReference type="Gene3D" id="1.10.10.10">
    <property type="entry name" value="Winged helix-like DNA-binding domain superfamily/Winged helix DNA-binding domain"/>
    <property type="match status" value="1"/>
</dbReference>
<dbReference type="Proteomes" id="UP000186308">
    <property type="component" value="Unassembled WGS sequence"/>
</dbReference>
<dbReference type="PANTHER" id="PTHR37318">
    <property type="entry name" value="BSL7504 PROTEIN"/>
    <property type="match status" value="1"/>
</dbReference>
<gene>
    <name evidence="2" type="ORF">SAMN05421828_10361</name>
</gene>
<name>A0A8G2FD49_ACIRU</name>
<reference evidence="2 3" key="1">
    <citation type="submission" date="2017-01" db="EMBL/GenBank/DDBJ databases">
        <authorList>
            <person name="Varghese N."/>
            <person name="Submissions S."/>
        </authorList>
    </citation>
    <scope>NUCLEOTIDE SEQUENCE [LARGE SCALE GENOMIC DNA]</scope>
    <source>
        <strain evidence="2 3">ATCC 35905</strain>
    </source>
</reference>
<protein>
    <submittedName>
        <fullName evidence="2">Transcriptional regulator</fullName>
    </submittedName>
</protein>
<dbReference type="AlphaFoldDB" id="A0A8G2FD49"/>
<dbReference type="InterPro" id="IPR036388">
    <property type="entry name" value="WH-like_DNA-bd_sf"/>
</dbReference>
<evidence type="ECO:0000313" key="3">
    <source>
        <dbReference type="Proteomes" id="UP000186308"/>
    </source>
</evidence>
<feature type="domain" description="Winged helix DNA-binding" evidence="1">
    <location>
        <begin position="14"/>
        <end position="96"/>
    </location>
</feature>
<evidence type="ECO:0000259" key="1">
    <source>
        <dbReference type="Pfam" id="PF13601"/>
    </source>
</evidence>
<dbReference type="InterPro" id="IPR027395">
    <property type="entry name" value="WH_DNA-bd_dom"/>
</dbReference>
<sequence>MDISGPDETIHQIVRLRIMAALTALPEGEMLEFIRLRAMVAASDGNLATHLNTLDAAGYVSVVKDYAGRKPRTRIAATAAGRAALERHVAYLRSIIDGEGGGDGVTTAGRAAVVVS</sequence>
<organism evidence="2 3">
    <name type="scientific">Acidiphilium rubrum</name>
    <dbReference type="NCBI Taxonomy" id="526"/>
    <lineage>
        <taxon>Bacteria</taxon>
        <taxon>Pseudomonadati</taxon>
        <taxon>Pseudomonadota</taxon>
        <taxon>Alphaproteobacteria</taxon>
        <taxon>Acetobacterales</taxon>
        <taxon>Acidocellaceae</taxon>
        <taxon>Acidiphilium</taxon>
    </lineage>
</organism>
<dbReference type="Pfam" id="PF13601">
    <property type="entry name" value="HTH_34"/>
    <property type="match status" value="1"/>
</dbReference>
<dbReference type="PANTHER" id="PTHR37318:SF1">
    <property type="entry name" value="BSL7504 PROTEIN"/>
    <property type="match status" value="1"/>
</dbReference>
<accession>A0A8G2FD49</accession>
<dbReference type="InterPro" id="IPR036390">
    <property type="entry name" value="WH_DNA-bd_sf"/>
</dbReference>
<comment type="caution">
    <text evidence="2">The sequence shown here is derived from an EMBL/GenBank/DDBJ whole genome shotgun (WGS) entry which is preliminary data.</text>
</comment>
<keyword evidence="3" id="KW-1185">Reference proteome</keyword>